<keyword evidence="3 10" id="KW-0808">Transferase</keyword>
<dbReference type="GO" id="GO:0051536">
    <property type="term" value="F:iron-sulfur cluster binding"/>
    <property type="evidence" value="ECO:0007669"/>
    <property type="project" value="UniProtKB-KW"/>
</dbReference>
<keyword evidence="4" id="KW-0479">Metal-binding</keyword>
<dbReference type="EMBL" id="WMLB01000025">
    <property type="protein sequence ID" value="MTH69174.1"/>
    <property type="molecule type" value="Genomic_DNA"/>
</dbReference>
<keyword evidence="11" id="KW-1185">Reference proteome</keyword>
<comment type="cofactor">
    <cofactor evidence="1">
        <name>pyridoxal 5'-phosphate</name>
        <dbReference type="ChEBI" id="CHEBI:597326"/>
    </cofactor>
</comment>
<dbReference type="InterPro" id="IPR015421">
    <property type="entry name" value="PyrdxlP-dep_Trfase_major"/>
</dbReference>
<comment type="catalytic activity">
    <reaction evidence="8">
        <text>(sulfur carrier)-H + L-cysteine = (sulfur carrier)-SH + L-alanine</text>
        <dbReference type="Rhea" id="RHEA:43892"/>
        <dbReference type="Rhea" id="RHEA-COMP:14737"/>
        <dbReference type="Rhea" id="RHEA-COMP:14739"/>
        <dbReference type="ChEBI" id="CHEBI:29917"/>
        <dbReference type="ChEBI" id="CHEBI:35235"/>
        <dbReference type="ChEBI" id="CHEBI:57972"/>
        <dbReference type="ChEBI" id="CHEBI:64428"/>
        <dbReference type="EC" id="2.8.1.7"/>
    </reaction>
</comment>
<comment type="caution">
    <text evidence="10">The sequence shown here is derived from an EMBL/GenBank/DDBJ whole genome shotgun (WGS) entry which is preliminary data.</text>
</comment>
<dbReference type="PANTHER" id="PTHR11601:SF34">
    <property type="entry name" value="CYSTEINE DESULFURASE"/>
    <property type="match status" value="1"/>
</dbReference>
<dbReference type="PIRSF" id="PIRSF005572">
    <property type="entry name" value="NifS"/>
    <property type="match status" value="1"/>
</dbReference>
<reference evidence="10 11" key="1">
    <citation type="submission" date="2019-11" db="EMBL/GenBank/DDBJ databases">
        <title>Agromyces kandeliae sp. nov., isolated from mangrove soil.</title>
        <authorList>
            <person name="Wang R."/>
        </authorList>
    </citation>
    <scope>NUCLEOTIDE SEQUENCE [LARGE SCALE GENOMIC DNA]</scope>
    <source>
        <strain evidence="10 11">JCM 11433</strain>
    </source>
</reference>
<dbReference type="InterPro" id="IPR016454">
    <property type="entry name" value="Cysteine_dSase"/>
</dbReference>
<dbReference type="OrthoDB" id="9808002at2"/>
<dbReference type="GO" id="GO:0046872">
    <property type="term" value="F:metal ion binding"/>
    <property type="evidence" value="ECO:0007669"/>
    <property type="project" value="UniProtKB-KW"/>
</dbReference>
<dbReference type="Gene3D" id="3.40.640.10">
    <property type="entry name" value="Type I PLP-dependent aspartate aminotransferase-like (Major domain)"/>
    <property type="match status" value="1"/>
</dbReference>
<dbReference type="InterPro" id="IPR000192">
    <property type="entry name" value="Aminotrans_V_dom"/>
</dbReference>
<evidence type="ECO:0000313" key="11">
    <source>
        <dbReference type="Proteomes" id="UP000433071"/>
    </source>
</evidence>
<evidence type="ECO:0000256" key="5">
    <source>
        <dbReference type="ARBA" id="ARBA00022898"/>
    </source>
</evidence>
<dbReference type="GO" id="GO:0008483">
    <property type="term" value="F:transaminase activity"/>
    <property type="evidence" value="ECO:0007669"/>
    <property type="project" value="UniProtKB-KW"/>
</dbReference>
<dbReference type="SUPFAM" id="SSF53383">
    <property type="entry name" value="PLP-dependent transferases"/>
    <property type="match status" value="1"/>
</dbReference>
<evidence type="ECO:0000256" key="3">
    <source>
        <dbReference type="ARBA" id="ARBA00022679"/>
    </source>
</evidence>
<keyword evidence="5" id="KW-0663">Pyridoxal phosphate</keyword>
<comment type="similarity">
    <text evidence="2">Belongs to the class-V pyridoxal-phosphate-dependent aminotransferase family. NifS/IscS subfamily.</text>
</comment>
<evidence type="ECO:0000256" key="6">
    <source>
        <dbReference type="ARBA" id="ARBA00023004"/>
    </source>
</evidence>
<dbReference type="InterPro" id="IPR015424">
    <property type="entry name" value="PyrdxlP-dep_Trfase"/>
</dbReference>
<sequence>MPRPDPVYLDHAATTPLRPEAIDAITHALRLVGNPASIHSAGQHAKRLLEESREQVAATLGADPIEVVFTGSGTEAVNLAIKGLFWRRRAEASARRILIPGGEHHATIDTVEWLAGMEGAEVVELPLDALGRLRVDALAAEFARDAASVALVTMLWANNEVGTIEPVLEVAELCARAGVPLHVDAIAAYGHVPIDLHAIRRETAAPAGAGLVAMSVSAHKVGGPVGIGALVLDRSTRIEPLLHGGGQQRRIRSGTQDVAAAAGFAAAALATAAHAAAADERMSRLRDRLVAGVAASVPDARLSGDPDPAGRLPGNAHFSFPGCEGDSLLFLLDAAGVAVSTGSACQAGVPEPSHVLLAMGRTEAEARGALRITLGATTTDADVDAFLEALPAAVERATRAGMADRVTSFDR</sequence>
<evidence type="ECO:0000256" key="7">
    <source>
        <dbReference type="ARBA" id="ARBA00023014"/>
    </source>
</evidence>
<accession>A0A6I3M763</accession>
<organism evidence="10 11">
    <name type="scientific">Agromyces bracchium</name>
    <dbReference type="NCBI Taxonomy" id="88376"/>
    <lineage>
        <taxon>Bacteria</taxon>
        <taxon>Bacillati</taxon>
        <taxon>Actinomycetota</taxon>
        <taxon>Actinomycetes</taxon>
        <taxon>Micrococcales</taxon>
        <taxon>Microbacteriaceae</taxon>
        <taxon>Agromyces</taxon>
    </lineage>
</organism>
<evidence type="ECO:0000256" key="4">
    <source>
        <dbReference type="ARBA" id="ARBA00022723"/>
    </source>
</evidence>
<evidence type="ECO:0000256" key="2">
    <source>
        <dbReference type="ARBA" id="ARBA00006490"/>
    </source>
</evidence>
<dbReference type="InterPro" id="IPR015422">
    <property type="entry name" value="PyrdxlP-dep_Trfase_small"/>
</dbReference>
<dbReference type="AlphaFoldDB" id="A0A6I3M763"/>
<evidence type="ECO:0000259" key="9">
    <source>
        <dbReference type="Pfam" id="PF00266"/>
    </source>
</evidence>
<dbReference type="GO" id="GO:0031071">
    <property type="term" value="F:cysteine desulfurase activity"/>
    <property type="evidence" value="ECO:0007669"/>
    <property type="project" value="UniProtKB-EC"/>
</dbReference>
<proteinExistence type="inferred from homology"/>
<keyword evidence="10" id="KW-0032">Aminotransferase</keyword>
<evidence type="ECO:0000256" key="8">
    <source>
        <dbReference type="ARBA" id="ARBA00050776"/>
    </source>
</evidence>
<dbReference type="Gene3D" id="3.90.1150.10">
    <property type="entry name" value="Aspartate Aminotransferase, domain 1"/>
    <property type="match status" value="1"/>
</dbReference>
<dbReference type="RefSeq" id="WP_155052199.1">
    <property type="nucleotide sequence ID" value="NZ_BAAAIB010000008.1"/>
</dbReference>
<evidence type="ECO:0000256" key="1">
    <source>
        <dbReference type="ARBA" id="ARBA00001933"/>
    </source>
</evidence>
<dbReference type="Gene3D" id="1.10.260.50">
    <property type="match status" value="1"/>
</dbReference>
<protein>
    <submittedName>
        <fullName evidence="10">Aminotransferase class V-fold PLP-dependent enzyme</fullName>
    </submittedName>
</protein>
<gene>
    <name evidence="10" type="ORF">GJ743_12430</name>
</gene>
<keyword evidence="7" id="KW-0411">Iron-sulfur</keyword>
<name>A0A6I3M763_9MICO</name>
<evidence type="ECO:0000313" key="10">
    <source>
        <dbReference type="EMBL" id="MTH69174.1"/>
    </source>
</evidence>
<dbReference type="Pfam" id="PF00266">
    <property type="entry name" value="Aminotran_5"/>
    <property type="match status" value="1"/>
</dbReference>
<dbReference type="Proteomes" id="UP000433071">
    <property type="component" value="Unassembled WGS sequence"/>
</dbReference>
<feature type="domain" description="Aminotransferase class V" evidence="9">
    <location>
        <begin position="7"/>
        <end position="386"/>
    </location>
</feature>
<keyword evidence="6" id="KW-0408">Iron</keyword>
<dbReference type="PANTHER" id="PTHR11601">
    <property type="entry name" value="CYSTEINE DESULFURYLASE FAMILY MEMBER"/>
    <property type="match status" value="1"/>
</dbReference>